<evidence type="ECO:0000256" key="11">
    <source>
        <dbReference type="ARBA" id="ARBA00030399"/>
    </source>
</evidence>
<dbReference type="EC" id="2.1.1.176" evidence="4"/>
<evidence type="ECO:0000256" key="1">
    <source>
        <dbReference type="ARBA" id="ARBA00002724"/>
    </source>
</evidence>
<name>A0A3N4GEU0_9LACT</name>
<gene>
    <name evidence="17" type="primary">rsmB</name>
    <name evidence="17" type="ORF">EF384_04525</name>
</gene>
<dbReference type="InterPro" id="IPR049560">
    <property type="entry name" value="MeTrfase_RsmB-F_NOP2_cat"/>
</dbReference>
<dbReference type="RefSeq" id="WP_123779795.1">
    <property type="nucleotide sequence ID" value="NZ_RKMG01000010.1"/>
</dbReference>
<evidence type="ECO:0000256" key="7">
    <source>
        <dbReference type="ARBA" id="ARBA00022603"/>
    </source>
</evidence>
<evidence type="ECO:0000256" key="5">
    <source>
        <dbReference type="ARBA" id="ARBA00022490"/>
    </source>
</evidence>
<dbReference type="FunFam" id="3.40.50.150:FF:000022">
    <property type="entry name" value="Ribosomal RNA small subunit methyltransferase B"/>
    <property type="match status" value="1"/>
</dbReference>
<dbReference type="GO" id="GO:0003723">
    <property type="term" value="F:RNA binding"/>
    <property type="evidence" value="ECO:0007669"/>
    <property type="project" value="UniProtKB-UniRule"/>
</dbReference>
<dbReference type="PRINTS" id="PR02008">
    <property type="entry name" value="RCMTFAMILY"/>
</dbReference>
<keyword evidence="6" id="KW-0698">rRNA processing</keyword>
<dbReference type="Pfam" id="PF01029">
    <property type="entry name" value="NusB"/>
    <property type="match status" value="1"/>
</dbReference>
<dbReference type="PROSITE" id="PS51686">
    <property type="entry name" value="SAM_MT_RSMB_NOP"/>
    <property type="match status" value="1"/>
</dbReference>
<evidence type="ECO:0000256" key="15">
    <source>
        <dbReference type="SAM" id="MobiDB-lite"/>
    </source>
</evidence>
<dbReference type="InterPro" id="IPR023267">
    <property type="entry name" value="RCMT"/>
</dbReference>
<dbReference type="SUPFAM" id="SSF53335">
    <property type="entry name" value="S-adenosyl-L-methionine-dependent methyltransferases"/>
    <property type="match status" value="1"/>
</dbReference>
<dbReference type="EMBL" id="RKMG01000010">
    <property type="protein sequence ID" value="RPA60715.1"/>
    <property type="molecule type" value="Genomic_DNA"/>
</dbReference>
<dbReference type="Gene3D" id="3.40.50.150">
    <property type="entry name" value="Vaccinia Virus protein VP39"/>
    <property type="match status" value="1"/>
</dbReference>
<keyword evidence="7 14" id="KW-0489">Methyltransferase</keyword>
<evidence type="ECO:0000256" key="12">
    <source>
        <dbReference type="ARBA" id="ARBA00031088"/>
    </source>
</evidence>
<reference evidence="17 18" key="1">
    <citation type="submission" date="2018-11" db="EMBL/GenBank/DDBJ databases">
        <title>Aerococcus sp. SJQ22, whole genome shotgun sequence.</title>
        <authorList>
            <person name="Sun L."/>
            <person name="Gao X."/>
            <person name="Chen W."/>
            <person name="Huang K."/>
        </authorList>
    </citation>
    <scope>NUCLEOTIDE SEQUENCE [LARGE SCALE GENOMIC DNA]</scope>
    <source>
        <strain evidence="17 18">SJQ22</strain>
    </source>
</reference>
<dbReference type="PANTHER" id="PTHR22807">
    <property type="entry name" value="NOP2 YEAST -RELATED NOL1/NOP2/FMU SUN DOMAIN-CONTAINING"/>
    <property type="match status" value="1"/>
</dbReference>
<comment type="similarity">
    <text evidence="3 14">Belongs to the class I-like SAM-binding methyltransferase superfamily. RsmB/NOP family.</text>
</comment>
<feature type="region of interest" description="Disordered" evidence="15">
    <location>
        <begin position="1"/>
        <end position="25"/>
    </location>
</feature>
<evidence type="ECO:0000313" key="18">
    <source>
        <dbReference type="Proteomes" id="UP000273977"/>
    </source>
</evidence>
<dbReference type="Pfam" id="PF01189">
    <property type="entry name" value="Methyltr_RsmB-F"/>
    <property type="match status" value="1"/>
</dbReference>
<keyword evidence="18" id="KW-1185">Reference proteome</keyword>
<evidence type="ECO:0000256" key="13">
    <source>
        <dbReference type="ARBA" id="ARBA00047283"/>
    </source>
</evidence>
<dbReference type="NCBIfam" id="NF011494">
    <property type="entry name" value="PRK14902.1"/>
    <property type="match status" value="1"/>
</dbReference>
<dbReference type="GO" id="GO:0006355">
    <property type="term" value="P:regulation of DNA-templated transcription"/>
    <property type="evidence" value="ECO:0007669"/>
    <property type="project" value="InterPro"/>
</dbReference>
<evidence type="ECO:0000256" key="4">
    <source>
        <dbReference type="ARBA" id="ARBA00012140"/>
    </source>
</evidence>
<feature type="binding site" evidence="14">
    <location>
        <position position="321"/>
    </location>
    <ligand>
        <name>S-adenosyl-L-methionine</name>
        <dbReference type="ChEBI" id="CHEBI:59789"/>
    </ligand>
</feature>
<organism evidence="17 18">
    <name type="scientific">Aerococcus agrisoli</name>
    <dbReference type="NCBI Taxonomy" id="2487350"/>
    <lineage>
        <taxon>Bacteria</taxon>
        <taxon>Bacillati</taxon>
        <taxon>Bacillota</taxon>
        <taxon>Bacilli</taxon>
        <taxon>Lactobacillales</taxon>
        <taxon>Aerococcaceae</taxon>
        <taxon>Aerococcus</taxon>
    </lineage>
</organism>
<protein>
    <recommendedName>
        <fullName evidence="4">16S rRNA (cytosine(967)-C(5))-methyltransferase</fullName>
        <ecNumber evidence="4">2.1.1.176</ecNumber>
    </recommendedName>
    <alternativeName>
        <fullName evidence="11">16S rRNA m5C967 methyltransferase</fullName>
    </alternativeName>
    <alternativeName>
        <fullName evidence="12">rRNA (cytosine-C(5)-)-methyltransferase RsmB</fullName>
    </alternativeName>
</protein>
<proteinExistence type="inferred from homology"/>
<comment type="subcellular location">
    <subcellularLocation>
        <location evidence="2">Cytoplasm</location>
    </subcellularLocation>
</comment>
<feature type="binding site" evidence="14">
    <location>
        <position position="349"/>
    </location>
    <ligand>
        <name>S-adenosyl-L-methionine</name>
        <dbReference type="ChEBI" id="CHEBI:59789"/>
    </ligand>
</feature>
<evidence type="ECO:0000256" key="14">
    <source>
        <dbReference type="PROSITE-ProRule" id="PRU01023"/>
    </source>
</evidence>
<dbReference type="PANTHER" id="PTHR22807:SF53">
    <property type="entry name" value="RIBOSOMAL RNA SMALL SUBUNIT METHYLTRANSFERASE B-RELATED"/>
    <property type="match status" value="1"/>
</dbReference>
<sequence length="489" mass="54620">MTKQHHNEEETKPAAGTTAHNTGHNAAFQTPMKMSARFQAMESVTQIIRHNQYINQEVNRVLTEEAVAEADRNLYTNLVYGSVQNYYTLDAFVRDFVDKPNRVKSWLWSLLVISAYQMYYLDNIPSYAVVDEAVRIVRKRGNQTLAKFANGVLRNFDRRYQTMDEFIATKSDPKEILALQASLPMIWVDYFVDRFGFSKAEELAQSLTQTPAITVRANNRFGDVDADKMTAYADILRAEGHDVAPSPLSPFALRITKGNPAYSSLFMNGDITIQDESALLAVEALNPQAGDTVLDACAAPGGKTVQIAEAVGRTGHVIATDIAKDKLPLIRQNVERMKVAEHVEILHQDATQLTERFGENGEEPTMFDKILVDAPCSGIGLFRRKPDTKYNKSLQDLDALSDIQVTIMNQALPLLKKGGTITYSTCTITKEENEDVVAAILAQHPELTLKSFKGWRENLDQSVHADGTIEILPQTYLSDGFFIASFEKN</sequence>
<comment type="caution">
    <text evidence="17">The sequence shown here is derived from an EMBL/GenBank/DDBJ whole genome shotgun (WGS) entry which is preliminary data.</text>
</comment>
<dbReference type="NCBIfam" id="TIGR00563">
    <property type="entry name" value="rsmB"/>
    <property type="match status" value="1"/>
</dbReference>
<keyword evidence="9 14" id="KW-0949">S-adenosyl-L-methionine</keyword>
<feature type="binding site" evidence="14">
    <location>
        <begin position="297"/>
        <end position="303"/>
    </location>
    <ligand>
        <name>S-adenosyl-L-methionine</name>
        <dbReference type="ChEBI" id="CHEBI:59789"/>
    </ligand>
</feature>
<dbReference type="CDD" id="cd02440">
    <property type="entry name" value="AdoMet_MTases"/>
    <property type="match status" value="1"/>
</dbReference>
<feature type="compositionally biased region" description="Basic and acidic residues" evidence="15">
    <location>
        <begin position="1"/>
        <end position="12"/>
    </location>
</feature>
<dbReference type="GO" id="GO:0008649">
    <property type="term" value="F:rRNA methyltransferase activity"/>
    <property type="evidence" value="ECO:0007669"/>
    <property type="project" value="InterPro"/>
</dbReference>
<dbReference type="InterPro" id="IPR004573">
    <property type="entry name" value="rRNA_ssu_MeTfrase_B"/>
</dbReference>
<dbReference type="AlphaFoldDB" id="A0A3N4GEU0"/>
<dbReference type="OrthoDB" id="9810297at2"/>
<evidence type="ECO:0000256" key="2">
    <source>
        <dbReference type="ARBA" id="ARBA00004496"/>
    </source>
</evidence>
<dbReference type="SUPFAM" id="SSF48013">
    <property type="entry name" value="NusB-like"/>
    <property type="match status" value="1"/>
</dbReference>
<evidence type="ECO:0000313" key="17">
    <source>
        <dbReference type="EMBL" id="RPA60715.1"/>
    </source>
</evidence>
<evidence type="ECO:0000256" key="9">
    <source>
        <dbReference type="ARBA" id="ARBA00022691"/>
    </source>
</evidence>
<dbReference type="InterPro" id="IPR006027">
    <property type="entry name" value="NusB_RsmB_TIM44"/>
</dbReference>
<feature type="active site" description="Nucleophile" evidence="14">
    <location>
        <position position="426"/>
    </location>
</feature>
<feature type="domain" description="SAM-dependent MTase RsmB/NOP-type" evidence="16">
    <location>
        <begin position="207"/>
        <end position="489"/>
    </location>
</feature>
<keyword evidence="10 14" id="KW-0694">RNA-binding</keyword>
<dbReference type="Gene3D" id="1.10.940.10">
    <property type="entry name" value="NusB-like"/>
    <property type="match status" value="1"/>
</dbReference>
<feature type="binding site" evidence="14">
    <location>
        <position position="373"/>
    </location>
    <ligand>
        <name>S-adenosyl-L-methionine</name>
        <dbReference type="ChEBI" id="CHEBI:59789"/>
    </ligand>
</feature>
<keyword evidence="8 14" id="KW-0808">Transferase</keyword>
<dbReference type="Proteomes" id="UP000273977">
    <property type="component" value="Unassembled WGS sequence"/>
</dbReference>
<accession>A0A3N4GEU0</accession>
<evidence type="ECO:0000256" key="8">
    <source>
        <dbReference type="ARBA" id="ARBA00022679"/>
    </source>
</evidence>
<comment type="function">
    <text evidence="1">Specifically methylates the cytosine at position 967 (m5C967) of 16S rRNA.</text>
</comment>
<evidence type="ECO:0000259" key="16">
    <source>
        <dbReference type="PROSITE" id="PS51686"/>
    </source>
</evidence>
<dbReference type="InterPro" id="IPR029063">
    <property type="entry name" value="SAM-dependent_MTases_sf"/>
</dbReference>
<dbReference type="PROSITE" id="PS01153">
    <property type="entry name" value="NOL1_NOP2_SUN"/>
    <property type="match status" value="1"/>
</dbReference>
<comment type="catalytic activity">
    <reaction evidence="13">
        <text>cytidine(967) in 16S rRNA + S-adenosyl-L-methionine = 5-methylcytidine(967) in 16S rRNA + S-adenosyl-L-homocysteine + H(+)</text>
        <dbReference type="Rhea" id="RHEA:42748"/>
        <dbReference type="Rhea" id="RHEA-COMP:10219"/>
        <dbReference type="Rhea" id="RHEA-COMP:10220"/>
        <dbReference type="ChEBI" id="CHEBI:15378"/>
        <dbReference type="ChEBI" id="CHEBI:57856"/>
        <dbReference type="ChEBI" id="CHEBI:59789"/>
        <dbReference type="ChEBI" id="CHEBI:74483"/>
        <dbReference type="ChEBI" id="CHEBI:82748"/>
        <dbReference type="EC" id="2.1.1.176"/>
    </reaction>
</comment>
<keyword evidence="5" id="KW-0963">Cytoplasm</keyword>
<dbReference type="GO" id="GO:0005737">
    <property type="term" value="C:cytoplasm"/>
    <property type="evidence" value="ECO:0007669"/>
    <property type="project" value="UniProtKB-SubCell"/>
</dbReference>
<evidence type="ECO:0000256" key="3">
    <source>
        <dbReference type="ARBA" id="ARBA00007494"/>
    </source>
</evidence>
<evidence type="ECO:0000256" key="10">
    <source>
        <dbReference type="ARBA" id="ARBA00022884"/>
    </source>
</evidence>
<dbReference type="InterPro" id="IPR001678">
    <property type="entry name" value="MeTrfase_RsmB-F_NOP2_dom"/>
</dbReference>
<dbReference type="InterPro" id="IPR018314">
    <property type="entry name" value="RsmB/NOL1/NOP2-like_CS"/>
</dbReference>
<dbReference type="InterPro" id="IPR035926">
    <property type="entry name" value="NusB-like_sf"/>
</dbReference>
<evidence type="ECO:0000256" key="6">
    <source>
        <dbReference type="ARBA" id="ARBA00022552"/>
    </source>
</evidence>